<dbReference type="Proteomes" id="UP000178656">
    <property type="component" value="Unassembled WGS sequence"/>
</dbReference>
<dbReference type="InterPro" id="IPR011006">
    <property type="entry name" value="CheY-like_superfamily"/>
</dbReference>
<dbReference type="AlphaFoldDB" id="A0A1F5T7X2"/>
<reference evidence="1 2" key="1">
    <citation type="journal article" date="2016" name="Nat. Commun.">
        <title>Thousands of microbial genomes shed light on interconnected biogeochemical processes in an aquifer system.</title>
        <authorList>
            <person name="Anantharaman K."/>
            <person name="Brown C.T."/>
            <person name="Hug L.A."/>
            <person name="Sharon I."/>
            <person name="Castelle C.J."/>
            <person name="Probst A.J."/>
            <person name="Thomas B.C."/>
            <person name="Singh A."/>
            <person name="Wilkins M.J."/>
            <person name="Karaoz U."/>
            <person name="Brodie E.L."/>
            <person name="Williams K.H."/>
            <person name="Hubbard S.S."/>
            <person name="Banfield J.F."/>
        </authorList>
    </citation>
    <scope>NUCLEOTIDE SEQUENCE [LARGE SCALE GENOMIC DNA]</scope>
</reference>
<evidence type="ECO:0000313" key="1">
    <source>
        <dbReference type="EMBL" id="OGF35067.1"/>
    </source>
</evidence>
<dbReference type="Gene3D" id="3.40.50.2300">
    <property type="match status" value="1"/>
</dbReference>
<organism evidence="1 2">
    <name type="scientific">Candidatus Falkowbacteria bacterium RIFOXYC2_FULL_48_21</name>
    <dbReference type="NCBI Taxonomy" id="1798005"/>
    <lineage>
        <taxon>Bacteria</taxon>
        <taxon>Candidatus Falkowiibacteriota</taxon>
    </lineage>
</organism>
<accession>A0A1F5T7X2</accession>
<comment type="caution">
    <text evidence="1">The sequence shown here is derived from an EMBL/GenBank/DDBJ whole genome shotgun (WGS) entry which is preliminary data.</text>
</comment>
<proteinExistence type="predicted"/>
<protein>
    <submittedName>
        <fullName evidence="1">Uncharacterized protein</fullName>
    </submittedName>
</protein>
<name>A0A1F5T7X2_9BACT</name>
<gene>
    <name evidence="1" type="ORF">A2482_03060</name>
</gene>
<evidence type="ECO:0000313" key="2">
    <source>
        <dbReference type="Proteomes" id="UP000178656"/>
    </source>
</evidence>
<sequence length="221" mass="25086">MKKKVETPKRLKILVVDDKEENRKSAKILLAEHELTVVGGYEEAEKLLKPRVDRVKYDDLLVLRGLTEESDWNLREAAREECIVFPDFDVALIDLLLPAGRNQMGDRGWQYVGKEMPIGIFLALLAARHGVKLVGVFSDQSHHDHPASACFDALNDNDEISPLALCVADAKLVLSNCRNWIGYFQSDDFTKRVDYEKIRSGAPYATAKEWNQLLDYLLALK</sequence>
<dbReference type="SUPFAM" id="SSF52172">
    <property type="entry name" value="CheY-like"/>
    <property type="match status" value="1"/>
</dbReference>
<dbReference type="EMBL" id="MFGM01000059">
    <property type="protein sequence ID" value="OGF35067.1"/>
    <property type="molecule type" value="Genomic_DNA"/>
</dbReference>